<dbReference type="InterPro" id="IPR054597">
    <property type="entry name" value="FeeM_cat"/>
</dbReference>
<dbReference type="EMBL" id="JEMY01000057">
    <property type="protein sequence ID" value="EXI85254.1"/>
    <property type="molecule type" value="Genomic_DNA"/>
</dbReference>
<dbReference type="InterPro" id="IPR016181">
    <property type="entry name" value="Acyl_CoA_acyltransferase"/>
</dbReference>
<keyword evidence="3" id="KW-1185">Reference proteome</keyword>
<name>A0A011R232_ACCRE</name>
<evidence type="ECO:0000313" key="3">
    <source>
        <dbReference type="Proteomes" id="UP000022141"/>
    </source>
</evidence>
<comment type="caution">
    <text evidence="2">The sequence shown here is derived from an EMBL/GenBank/DDBJ whole genome shotgun (WGS) entry which is preliminary data.</text>
</comment>
<proteinExistence type="predicted"/>
<protein>
    <recommendedName>
        <fullName evidence="1">N-acyl amino acid synthase FeeM catalytic core domain-containing protein</fullName>
    </recommendedName>
</protein>
<dbReference type="Gene3D" id="3.40.630.30">
    <property type="match status" value="1"/>
</dbReference>
<dbReference type="AlphaFoldDB" id="A0A011R232"/>
<dbReference type="Pfam" id="PF21926">
    <property type="entry name" value="FeeM"/>
    <property type="match status" value="1"/>
</dbReference>
<dbReference type="eggNOG" id="COG0456">
    <property type="taxonomic scope" value="Bacteria"/>
</dbReference>
<reference evidence="2" key="1">
    <citation type="submission" date="2014-02" db="EMBL/GenBank/DDBJ databases">
        <title>Expanding our view of genomic diversity in Candidatus Accumulibacter clades.</title>
        <authorList>
            <person name="Skennerton C.T."/>
            <person name="Barr J.J."/>
            <person name="Slater F.R."/>
            <person name="Bond P.L."/>
            <person name="Tyson G.W."/>
        </authorList>
    </citation>
    <scope>NUCLEOTIDE SEQUENCE [LARGE SCALE GENOMIC DNA]</scope>
</reference>
<dbReference type="Proteomes" id="UP000022141">
    <property type="component" value="Unassembled WGS sequence"/>
</dbReference>
<feature type="domain" description="N-acyl amino acid synthase FeeM catalytic core" evidence="1">
    <location>
        <begin position="102"/>
        <end position="261"/>
    </location>
</feature>
<accession>A0A011R232</accession>
<dbReference type="PATRIC" id="fig|1454004.3.peg.3677"/>
<sequence length="478" mass="54024">MHGDNVVSAVPCCRLVDAAASACLPADGSRVLPVVVVAQGVVMFRKLVLPVRKLLHGTLRKLFNVLPKKRRFAVYRNFVDCDPAPSERLVLKIADTQEELEACFTLLHDAYVGSGFMTPDPSGMRVTLYHALPTTTTLCAKYDGQVVGTLSLIRESVLGFPLQRIFDLTAVREKTGNIAEVSALAVHRKFRRTGGSILFPLMKFMYEYCTTFFDTRHLVIAVNPRHIEMYESLLFFRRLTQNVVENYDFVNGAPAVGATLDLRAAQEIFRKYYGSKPPRRNLHAFFTQVNLPNIRLPQRRFYTTNDPVLTPELLDHFFNVRTNVFAELSDRKKCLLHTIYDLPAYKAVLPAVKERSEDERERQRHRRFSVRCPAKFTITSPDGAESKIGLEITQLSLSDFQALARVPVPLDVWGEVTIQLGPAETSQIKVAATRVSDSGVYDFFLGEPDLIWRKFVNALYSGSTHADLENATRFMTDR</sequence>
<evidence type="ECO:0000313" key="2">
    <source>
        <dbReference type="EMBL" id="EXI85254.1"/>
    </source>
</evidence>
<organism evidence="2 3">
    <name type="scientific">Accumulibacter regalis</name>
    <dbReference type="NCBI Taxonomy" id="522306"/>
    <lineage>
        <taxon>Bacteria</taxon>
        <taxon>Pseudomonadati</taxon>
        <taxon>Pseudomonadota</taxon>
        <taxon>Betaproteobacteria</taxon>
        <taxon>Candidatus Accumulibacter</taxon>
    </lineage>
</organism>
<dbReference type="STRING" id="1454004.AW11_03576"/>
<dbReference type="SUPFAM" id="SSF55729">
    <property type="entry name" value="Acyl-CoA N-acyltransferases (Nat)"/>
    <property type="match status" value="1"/>
</dbReference>
<evidence type="ECO:0000259" key="1">
    <source>
        <dbReference type="Pfam" id="PF21926"/>
    </source>
</evidence>
<gene>
    <name evidence="2" type="ORF">AW11_03576</name>
</gene>